<dbReference type="InterPro" id="IPR032788">
    <property type="entry name" value="AGL_central"/>
</dbReference>
<feature type="domain" description="Glycogen debranching enzyme glucanotransferase" evidence="4">
    <location>
        <begin position="136"/>
        <end position="584"/>
    </location>
</feature>
<evidence type="ECO:0000313" key="7">
    <source>
        <dbReference type="Proteomes" id="UP001527925"/>
    </source>
</evidence>
<dbReference type="Proteomes" id="UP001527925">
    <property type="component" value="Unassembled WGS sequence"/>
</dbReference>
<gene>
    <name evidence="6" type="primary">GDB1</name>
    <name evidence="6" type="ORF">HK105_205481</name>
</gene>
<reference evidence="6 7" key="1">
    <citation type="submission" date="2023-09" db="EMBL/GenBank/DDBJ databases">
        <title>Pangenome analysis of Batrachochytrium dendrobatidis and related Chytrids.</title>
        <authorList>
            <person name="Yacoub M.N."/>
            <person name="Stajich J.E."/>
            <person name="James T.Y."/>
        </authorList>
    </citation>
    <scope>NUCLEOTIDE SEQUENCE [LARGE SCALE GENOMIC DNA]</scope>
    <source>
        <strain evidence="6 7">JEL0888</strain>
    </source>
</reference>
<feature type="domain" description="Glycogen debranching enzyme central" evidence="5">
    <location>
        <begin position="1057"/>
        <end position="1148"/>
    </location>
</feature>
<comment type="caution">
    <text evidence="6">The sequence shown here is derived from an EMBL/GenBank/DDBJ whole genome shotgun (WGS) entry which is preliminary data.</text>
</comment>
<protein>
    <submittedName>
        <fullName evidence="6">Bifunctional 4-alpha-glucanotransferase/amylo-alpha-1,6-glucosidase</fullName>
    </submittedName>
</protein>
<dbReference type="PANTHER" id="PTHR10569">
    <property type="entry name" value="GLYCOGEN DEBRANCHING ENZYME"/>
    <property type="match status" value="1"/>
</dbReference>
<keyword evidence="7" id="KW-1185">Reference proteome</keyword>
<dbReference type="CDD" id="cd11327">
    <property type="entry name" value="AmyAc_Glg_debranch_2"/>
    <property type="match status" value="1"/>
</dbReference>
<dbReference type="InterPro" id="IPR008928">
    <property type="entry name" value="6-hairpin_glycosidase_sf"/>
</dbReference>
<accession>A0ABR4N630</accession>
<dbReference type="InterPro" id="IPR029436">
    <property type="entry name" value="AGL_euk_N"/>
</dbReference>
<dbReference type="InterPro" id="IPR032790">
    <property type="entry name" value="GDE_C"/>
</dbReference>
<feature type="domain" description="Eukaryotic glycogen debranching enzyme N-terminal" evidence="3">
    <location>
        <begin position="35"/>
        <end position="116"/>
    </location>
</feature>
<evidence type="ECO:0000259" key="2">
    <source>
        <dbReference type="Pfam" id="PF06202"/>
    </source>
</evidence>
<dbReference type="Pfam" id="PF06202">
    <property type="entry name" value="GDE_C"/>
    <property type="match status" value="1"/>
</dbReference>
<evidence type="ECO:0000313" key="6">
    <source>
        <dbReference type="EMBL" id="KAL2914938.1"/>
    </source>
</evidence>
<feature type="domain" description="Glycogen debranching enzyme central" evidence="5">
    <location>
        <begin position="744"/>
        <end position="954"/>
    </location>
</feature>
<evidence type="ECO:0000256" key="1">
    <source>
        <dbReference type="SAM" id="MobiDB-lite"/>
    </source>
</evidence>
<dbReference type="InterPro" id="IPR010401">
    <property type="entry name" value="AGL/Gdb1"/>
</dbReference>
<feature type="compositionally biased region" description="Low complexity" evidence="1">
    <location>
        <begin position="959"/>
        <end position="975"/>
    </location>
</feature>
<feature type="compositionally biased region" description="Polar residues" evidence="1">
    <location>
        <begin position="976"/>
        <end position="992"/>
    </location>
</feature>
<proteinExistence type="predicted"/>
<organism evidence="6 7">
    <name type="scientific">Polyrhizophydium stewartii</name>
    <dbReference type="NCBI Taxonomy" id="2732419"/>
    <lineage>
        <taxon>Eukaryota</taxon>
        <taxon>Fungi</taxon>
        <taxon>Fungi incertae sedis</taxon>
        <taxon>Chytridiomycota</taxon>
        <taxon>Chytridiomycota incertae sedis</taxon>
        <taxon>Chytridiomycetes</taxon>
        <taxon>Rhizophydiales</taxon>
        <taxon>Rhizophydiales incertae sedis</taxon>
        <taxon>Polyrhizophydium</taxon>
    </lineage>
</organism>
<dbReference type="Pfam" id="PF14702">
    <property type="entry name" value="hGDE_central"/>
    <property type="match status" value="2"/>
</dbReference>
<feature type="region of interest" description="Disordered" evidence="1">
    <location>
        <begin position="959"/>
        <end position="992"/>
    </location>
</feature>
<dbReference type="Pfam" id="PF14701">
    <property type="entry name" value="hDGE_amylase"/>
    <property type="match status" value="1"/>
</dbReference>
<name>A0ABR4N630_9FUNG</name>
<sequence>MPAVFSLRLGGDGAADGPAQFCRLPPPVRGSPYVLRFVITAGASASCSPVLLTNCPPEGHQFERTNFREIKFVIDGLADPFCDISVHRAGAYEYRVRYDGGEARTGYFLVDPRLVVPSDSIQGFGLPKPDSPAVTVIPLDGIAILSVIPKWMPTISKWPSFFKEFSDAGYNMVHFAPLNQRGISNSPYSIYDQLAFSDDLFDDPGLGEDQKELLLKETIDSIHANNKIISITDIVWNHTACNSSWLLEHPEAGYNLKTAPHLRPAYELDEAILQFSDDLETVYGKPTTISTEQELSDLVSTFMNKVFPEIKLWQFYVVDAVTVIATFREQWGAAKTAIAAGKPPPFDPDRFKNVNFASISQKERAQTLSREGLVDPKTYLRFSKTIDMSVAMSLIHKLSRDLGVSDTAMQVDHFVRLVDEVNLEFYQEFDGDVASIRDQIPNRARYLRLAEHGPRLGPISRHNPLVDTYFTRLPVNNITKDRHPDELCLASNGWIWNADPLVNFAGEGSKAYLRREVIAWGDCTKLRYGNGPQDNPWLWEHQLEYTRKMARIFHGLRIDNCHSTPIHVAQYLLDAARRINPDLYVFAELFTGSEEKDVLFVSKLGINSLIREAMNAWDPQELSRVVHRQGGSPVGSFTIPAEYYPYDILGHSINSVFYEPLDEESSVVVELRGSRPHSLLMDCTHDNETPHQKRTAEDSLPNAAVVAMAACAVGSVKGYDEIVPELLNVVTESRKYRLPDSFEGIIPAKSILNTLHAKMAREGYSEIHVNQEHDFISIHRVHPITHDGYLLIVRCAFRGANKSGPVHSPIILRNQAVHVLESATLSVQTSGGIGHASIPYVHDHGSDSETEELMPPSTPTQLYHAFNSEEFEQALERSRASIERRHSRKVLGYISGLPSTLEFSTVLSHITHAFVETVGDSGDIQTVISIDSQHFVPGSIVLYRTWVVGTGIEQDVAAAESASPSASPVGSQSPPNRRSQAHNGLTIETTKNPAGEIDVSTLTLDLAQLTTEPSEPAGAFERLWQLLGMNQHNAAIEMMVRFGYGVLGSSELWYTSQNSNWMPGLYEAVRNLSDRDINTVLFRAAPEEVDMTGDSVYDVPGHGALAYCGLQGIVSALLPAARDNDLGAALFQNLRQGPWLADYVVGRLTKLSKFLPGILPIRDWLQARLKLVTSLSQAFVPKYFAIVVVAAYQGVRYRALTLRSDSLSHRNLAYLRTSSLELFAENCVLTQFQLFSSVRSTGLFPVPYPLDVYGPTRIEIPKDQRHPSLAAGLPHFSTQHMRCWGRDIFIALRGMFLIPGNYAAARSHIIAFGSTLRHGLIPNLLDQGIRPRYNARDATWFWLRSVRDYCRYAPEGYAFLGTPVARRFIPKRRYTPGPDFCVAPDDPSVDPPDADTYIEPSDPRVYTHTCTIAHLCQEILERHARGISFREWNAGPGLDHAMRSEGFDIAISTPWATASPDRGFVHGGNRWNCGTWMDKMGDSQKAGTRGVPATPRDGSPVEIIGLLKGILHWLSGDVHVKGKEWWKWSGVKVSVNGQERPVEYAEWDALVGKSFETLFYIPLDPAEDKRHLIERPELVSRRGIYKDVLGSSIAYADYQLRPNACIAMVLAPEMFDPDHARHALTIIRETLAGPLDVTPGIKTLDPKDWAYRGVYDNGNDSADPTVAHGFNYHQGPEWVWVMGYFLRAYIHFFTKAPGHNPAATERELMWVQRQLLRHKKHICDTRTNPFAGLPELTNENGAFCYGSCPTQAWSTAVMVEVIQDLMQHRIC</sequence>
<evidence type="ECO:0000259" key="5">
    <source>
        <dbReference type="Pfam" id="PF14702"/>
    </source>
</evidence>
<dbReference type="SUPFAM" id="SSF48208">
    <property type="entry name" value="Six-hairpin glycosidases"/>
    <property type="match status" value="1"/>
</dbReference>
<dbReference type="InterPro" id="IPR017853">
    <property type="entry name" value="GH"/>
</dbReference>
<evidence type="ECO:0000259" key="3">
    <source>
        <dbReference type="Pfam" id="PF14699"/>
    </source>
</evidence>
<dbReference type="PANTHER" id="PTHR10569:SF2">
    <property type="entry name" value="GLYCOGEN DEBRANCHING ENZYME"/>
    <property type="match status" value="1"/>
</dbReference>
<evidence type="ECO:0000259" key="4">
    <source>
        <dbReference type="Pfam" id="PF14701"/>
    </source>
</evidence>
<dbReference type="EMBL" id="JADGIZ020000028">
    <property type="protein sequence ID" value="KAL2914938.1"/>
    <property type="molecule type" value="Genomic_DNA"/>
</dbReference>
<dbReference type="SUPFAM" id="SSF51445">
    <property type="entry name" value="(Trans)glycosidases"/>
    <property type="match status" value="1"/>
</dbReference>
<dbReference type="Pfam" id="PF14699">
    <property type="entry name" value="hGDE_N"/>
    <property type="match status" value="1"/>
</dbReference>
<feature type="domain" description="Glycogen debranching enzyme C-terminal" evidence="2">
    <location>
        <begin position="1262"/>
        <end position="1759"/>
    </location>
</feature>
<dbReference type="InterPro" id="IPR032792">
    <property type="entry name" value="AGL_glucanoTrfase"/>
</dbReference>
<dbReference type="Gene3D" id="3.20.20.80">
    <property type="entry name" value="Glycosidases"/>
    <property type="match status" value="2"/>
</dbReference>